<feature type="chain" id="PRO_5022234496" evidence="2">
    <location>
        <begin position="21"/>
        <end position="821"/>
    </location>
</feature>
<dbReference type="PANTHER" id="PTHR37947">
    <property type="entry name" value="BLL2462 PROTEIN"/>
    <property type="match status" value="1"/>
</dbReference>
<dbReference type="AlphaFoldDB" id="A0A518D150"/>
<dbReference type="Gene3D" id="3.40.50.880">
    <property type="match status" value="1"/>
</dbReference>
<accession>A0A518D150</accession>
<evidence type="ECO:0000256" key="2">
    <source>
        <dbReference type="SAM" id="SignalP"/>
    </source>
</evidence>
<dbReference type="CDD" id="cd00198">
    <property type="entry name" value="vWFA"/>
    <property type="match status" value="1"/>
</dbReference>
<feature type="domain" description="VWFA" evidence="3">
    <location>
        <begin position="392"/>
        <end position="577"/>
    </location>
</feature>
<dbReference type="Proteomes" id="UP000319342">
    <property type="component" value="Chromosome"/>
</dbReference>
<evidence type="ECO:0000259" key="3">
    <source>
        <dbReference type="PROSITE" id="PS50234"/>
    </source>
</evidence>
<keyword evidence="1" id="KW-0812">Transmembrane</keyword>
<dbReference type="PANTHER" id="PTHR37947:SF2">
    <property type="entry name" value="VON WILLEBRAND FACTOR TYPE A"/>
    <property type="match status" value="1"/>
</dbReference>
<dbReference type="SUPFAM" id="SSF53300">
    <property type="entry name" value="vWA-like"/>
    <property type="match status" value="2"/>
</dbReference>
<name>A0A518D150_9BACT</name>
<evidence type="ECO:0000313" key="5">
    <source>
        <dbReference type="Proteomes" id="UP000319342"/>
    </source>
</evidence>
<feature type="signal peptide" evidence="2">
    <location>
        <begin position="1"/>
        <end position="20"/>
    </location>
</feature>
<sequence length="821" mass="86661" precursor="true">MAAALLAAFGAFLAWPRPTAADEPRDVCLIDVSASVRRTRPQWSAWVGAEVEAFARAAERRGAGTWVVAFADGGSEVRSRRTGRELLDDLLGGAPLDAVPPGRSALATDTAATLRAIEPWITGGRGGRLVWLSDGEVGDDPQGAAETLARLARRGIRVELVEPPPPTRADVRLARLELPSTIEEGAPLAVRLEVARTGPLATDDESTAARVRVDLMDPSTGVSVATWSVPFTPDATGAADVQRHLAEFAPPPPGLWVVRARIELAGDAAPENDVLERTLRVGGVLVGGVIARPAGLDRARALATSLEANVPGTRFETLLTSELAGLVGQLDLVVAVDVPPADLPLDTLDPWVRAGGGLLTIGGPTQHVARDRGPGIDLLPLVCVPPGDEPRDVVLLLDGSGSMEGEPFAAVQSASRDLFLSTPPGDGLEVTVFTDGLIAGSLEVRAGDAFDDRVLAAAESWLSNLRAPGGETSIVRSLEQWARERIAKIDAAQPRRAVVVLLTDGREDIDTPNVGRRVEAIRAELARVRCTLYSVAIGNEVDREFLAALVPAPERRLEPAASDLRRAVADAAALERLLQGPLRARRTDAGAELGLPPVMGEWERASRAVARDAAQVLLVDGDDHPLCAQWSVGLGRVVSLAGEVDWIPDLRFRSQTYGGILRHLARRAPQDGPRLVRDDRGLLLTGADVDQPTLVGQLRTVGRDKALAVRLESGPDGYRAAIADLRVLEASADGGWLEVEGLGRWPVPARPPRELRGPGQRLVLAGLPVAGAEAAGAGQERSGHPAAPYVLGLAGLLALLASLPLPGVGRWTVKRSGRSAR</sequence>
<feature type="transmembrane region" description="Helical" evidence="1">
    <location>
        <begin position="789"/>
        <end position="813"/>
    </location>
</feature>
<dbReference type="InterPro" id="IPR036465">
    <property type="entry name" value="vWFA_dom_sf"/>
</dbReference>
<dbReference type="Pfam" id="PF00092">
    <property type="entry name" value="VWA"/>
    <property type="match status" value="1"/>
</dbReference>
<dbReference type="InterPro" id="IPR002035">
    <property type="entry name" value="VWF_A"/>
</dbReference>
<keyword evidence="1" id="KW-1133">Transmembrane helix</keyword>
<evidence type="ECO:0000313" key="4">
    <source>
        <dbReference type="EMBL" id="QDU85213.1"/>
    </source>
</evidence>
<keyword evidence="2" id="KW-0732">Signal</keyword>
<dbReference type="SMART" id="SM00327">
    <property type="entry name" value="VWA"/>
    <property type="match status" value="1"/>
</dbReference>
<reference evidence="4 5" key="1">
    <citation type="submission" date="2019-02" db="EMBL/GenBank/DDBJ databases">
        <title>Deep-cultivation of Planctomycetes and their phenomic and genomic characterization uncovers novel biology.</title>
        <authorList>
            <person name="Wiegand S."/>
            <person name="Jogler M."/>
            <person name="Boedeker C."/>
            <person name="Pinto D."/>
            <person name="Vollmers J."/>
            <person name="Rivas-Marin E."/>
            <person name="Kohn T."/>
            <person name="Peeters S.H."/>
            <person name="Heuer A."/>
            <person name="Rast P."/>
            <person name="Oberbeckmann S."/>
            <person name="Bunk B."/>
            <person name="Jeske O."/>
            <person name="Meyerdierks A."/>
            <person name="Storesund J.E."/>
            <person name="Kallscheuer N."/>
            <person name="Luecker S."/>
            <person name="Lage O.M."/>
            <person name="Pohl T."/>
            <person name="Merkel B.J."/>
            <person name="Hornburger P."/>
            <person name="Mueller R.-W."/>
            <person name="Bruemmer F."/>
            <person name="Labrenz M."/>
            <person name="Spormann A.M."/>
            <person name="Op den Camp H."/>
            <person name="Overmann J."/>
            <person name="Amann R."/>
            <person name="Jetten M.S.M."/>
            <person name="Mascher T."/>
            <person name="Medema M.H."/>
            <person name="Devos D.P."/>
            <person name="Kaster A.-K."/>
            <person name="Ovreas L."/>
            <person name="Rohde M."/>
            <person name="Galperin M.Y."/>
            <person name="Jogler C."/>
        </authorList>
    </citation>
    <scope>NUCLEOTIDE SEQUENCE [LARGE SCALE GENOMIC DNA]</scope>
    <source>
        <strain evidence="4 5">Pla163</strain>
    </source>
</reference>
<dbReference type="Gene3D" id="3.40.50.410">
    <property type="entry name" value="von Willebrand factor, type A domain"/>
    <property type="match status" value="1"/>
</dbReference>
<dbReference type="EMBL" id="CP036290">
    <property type="protein sequence ID" value="QDU85213.1"/>
    <property type="molecule type" value="Genomic_DNA"/>
</dbReference>
<dbReference type="SUPFAM" id="SSF52317">
    <property type="entry name" value="Class I glutamine amidotransferase-like"/>
    <property type="match status" value="1"/>
</dbReference>
<keyword evidence="5" id="KW-1185">Reference proteome</keyword>
<evidence type="ECO:0000256" key="1">
    <source>
        <dbReference type="SAM" id="Phobius"/>
    </source>
</evidence>
<gene>
    <name evidence="4" type="ORF">Pla163_23410</name>
</gene>
<proteinExistence type="predicted"/>
<dbReference type="PROSITE" id="PS50234">
    <property type="entry name" value="VWFA"/>
    <property type="match status" value="1"/>
</dbReference>
<keyword evidence="1" id="KW-0472">Membrane</keyword>
<dbReference type="InterPro" id="IPR029062">
    <property type="entry name" value="Class_I_gatase-like"/>
</dbReference>
<organism evidence="4 5">
    <name type="scientific">Rohdeia mirabilis</name>
    <dbReference type="NCBI Taxonomy" id="2528008"/>
    <lineage>
        <taxon>Bacteria</taxon>
        <taxon>Pseudomonadati</taxon>
        <taxon>Planctomycetota</taxon>
        <taxon>Planctomycetia</taxon>
        <taxon>Planctomycetia incertae sedis</taxon>
        <taxon>Rohdeia</taxon>
    </lineage>
</organism>
<protein>
    <submittedName>
        <fullName evidence="4">VWA domain containing CoxE-like protein</fullName>
    </submittedName>
</protein>